<name>A0A7W8MTD3_9BACT</name>
<dbReference type="InterPro" id="IPR011094">
    <property type="entry name" value="Uncharacterised_LppY/LpqO"/>
</dbReference>
<organism evidence="1 2">
    <name type="scientific">Tunturiibacter empetritectus</name>
    <dbReference type="NCBI Taxonomy" id="3069691"/>
    <lineage>
        <taxon>Bacteria</taxon>
        <taxon>Pseudomonadati</taxon>
        <taxon>Acidobacteriota</taxon>
        <taxon>Terriglobia</taxon>
        <taxon>Terriglobales</taxon>
        <taxon>Acidobacteriaceae</taxon>
        <taxon>Tunturiibacter</taxon>
    </lineage>
</organism>
<dbReference type="AlphaFoldDB" id="A0A7W8MTD3"/>
<protein>
    <recommendedName>
        <fullName evidence="3">DUF1259 domain-containing protein</fullName>
    </recommendedName>
</protein>
<evidence type="ECO:0000313" key="2">
    <source>
        <dbReference type="Proteomes" id="UP000568106"/>
    </source>
</evidence>
<evidence type="ECO:0000313" key="1">
    <source>
        <dbReference type="EMBL" id="MBB5319332.1"/>
    </source>
</evidence>
<gene>
    <name evidence="1" type="ORF">HDF09_004038</name>
</gene>
<keyword evidence="2" id="KW-1185">Reference proteome</keyword>
<comment type="caution">
    <text evidence="1">The sequence shown here is derived from an EMBL/GenBank/DDBJ whole genome shotgun (WGS) entry which is preliminary data.</text>
</comment>
<accession>A0A7W8MTD3</accession>
<sequence>MVMGDLVLTEEEIEPVMLKLQQEGIEQTSIHNHLLGESPRVIYMHIEGHGDPVAFRTHMDADRRLEETWSASGAL</sequence>
<dbReference type="EMBL" id="JACHDY010000007">
    <property type="protein sequence ID" value="MBB5319332.1"/>
    <property type="molecule type" value="Genomic_DNA"/>
</dbReference>
<dbReference type="Proteomes" id="UP000568106">
    <property type="component" value="Unassembled WGS sequence"/>
</dbReference>
<dbReference type="Pfam" id="PF07485">
    <property type="entry name" value="DUF1529"/>
    <property type="match status" value="1"/>
</dbReference>
<reference evidence="1" key="1">
    <citation type="submission" date="2020-08" db="EMBL/GenBank/DDBJ databases">
        <title>Genomic Encyclopedia of Type Strains, Phase IV (KMG-V): Genome sequencing to study the core and pangenomes of soil and plant-associated prokaryotes.</title>
        <authorList>
            <person name="Whitman W."/>
        </authorList>
    </citation>
    <scope>NUCLEOTIDE SEQUENCE [LARGE SCALE GENOMIC DNA]</scope>
    <source>
        <strain evidence="1">M8UP27</strain>
    </source>
</reference>
<evidence type="ECO:0008006" key="3">
    <source>
        <dbReference type="Google" id="ProtNLM"/>
    </source>
</evidence>
<proteinExistence type="predicted"/>